<dbReference type="Proteomes" id="UP000095591">
    <property type="component" value="Unassembled WGS sequence"/>
</dbReference>
<evidence type="ECO:0000256" key="6">
    <source>
        <dbReference type="ARBA" id="ARBA00022960"/>
    </source>
</evidence>
<evidence type="ECO:0000256" key="1">
    <source>
        <dbReference type="ARBA" id="ARBA00022475"/>
    </source>
</evidence>
<dbReference type="AlphaFoldDB" id="A0A173REG7"/>
<evidence type="ECO:0000259" key="13">
    <source>
        <dbReference type="Pfam" id="PF00912"/>
    </source>
</evidence>
<dbReference type="Gene3D" id="1.10.3810.10">
    <property type="entry name" value="Biosynthetic peptidoglycan transglycosylase-like"/>
    <property type="match status" value="1"/>
</dbReference>
<keyword evidence="10" id="KW-0961">Cell wall biogenesis/degradation</keyword>
<dbReference type="PANTHER" id="PTHR30400">
    <property type="entry name" value="MONOFUNCTIONAL BIOSYNTHETIC PEPTIDOGLYCAN TRANSGLYCOSYLASE"/>
    <property type="match status" value="1"/>
</dbReference>
<protein>
    <submittedName>
        <fullName evidence="14">Penicillin-binding protein 4</fullName>
    </submittedName>
</protein>
<organism evidence="14 15">
    <name type="scientific">Parabacteroides distasonis</name>
    <dbReference type="NCBI Taxonomy" id="823"/>
    <lineage>
        <taxon>Bacteria</taxon>
        <taxon>Pseudomonadati</taxon>
        <taxon>Bacteroidota</taxon>
        <taxon>Bacteroidia</taxon>
        <taxon>Bacteroidales</taxon>
        <taxon>Tannerellaceae</taxon>
        <taxon>Parabacteroides</taxon>
    </lineage>
</organism>
<keyword evidence="3" id="KW-0328">Glycosyltransferase</keyword>
<dbReference type="RefSeq" id="WP_057318929.1">
    <property type="nucleotide sequence ID" value="NZ_CYXP01000001.1"/>
</dbReference>
<evidence type="ECO:0000256" key="3">
    <source>
        <dbReference type="ARBA" id="ARBA00022676"/>
    </source>
</evidence>
<evidence type="ECO:0000313" key="15">
    <source>
        <dbReference type="Proteomes" id="UP000095591"/>
    </source>
</evidence>
<dbReference type="GO" id="GO:0016020">
    <property type="term" value="C:membrane"/>
    <property type="evidence" value="ECO:0007669"/>
    <property type="project" value="InterPro"/>
</dbReference>
<dbReference type="Pfam" id="PF00912">
    <property type="entry name" value="Transgly"/>
    <property type="match status" value="1"/>
</dbReference>
<dbReference type="InterPro" id="IPR036950">
    <property type="entry name" value="PBP_transglycosylase"/>
</dbReference>
<feature type="domain" description="Glycosyl transferase family 51" evidence="13">
    <location>
        <begin position="434"/>
        <end position="582"/>
    </location>
</feature>
<feature type="compositionally biased region" description="Polar residues" evidence="11">
    <location>
        <begin position="636"/>
        <end position="652"/>
    </location>
</feature>
<name>A0A173REG7_PARDI</name>
<evidence type="ECO:0000256" key="4">
    <source>
        <dbReference type="ARBA" id="ARBA00022679"/>
    </source>
</evidence>
<evidence type="ECO:0000313" key="14">
    <source>
        <dbReference type="EMBL" id="CUM76187.1"/>
    </source>
</evidence>
<dbReference type="PANTHER" id="PTHR30400:SF0">
    <property type="entry name" value="BIOSYNTHETIC PEPTIDOGLYCAN TRANSGLYCOSYLASE"/>
    <property type="match status" value="1"/>
</dbReference>
<dbReference type="InterPro" id="IPR023346">
    <property type="entry name" value="Lysozyme-like_dom_sf"/>
</dbReference>
<evidence type="ECO:0000256" key="5">
    <source>
        <dbReference type="ARBA" id="ARBA00022692"/>
    </source>
</evidence>
<dbReference type="InterPro" id="IPR011812">
    <property type="entry name" value="Pep_trsgly"/>
</dbReference>
<keyword evidence="5 12" id="KW-0812">Transmembrane</keyword>
<proteinExistence type="predicted"/>
<dbReference type="GO" id="GO:0008360">
    <property type="term" value="P:regulation of cell shape"/>
    <property type="evidence" value="ECO:0007669"/>
    <property type="project" value="UniProtKB-KW"/>
</dbReference>
<evidence type="ECO:0000256" key="10">
    <source>
        <dbReference type="ARBA" id="ARBA00023316"/>
    </source>
</evidence>
<evidence type="ECO:0000256" key="7">
    <source>
        <dbReference type="ARBA" id="ARBA00022984"/>
    </source>
</evidence>
<dbReference type="EMBL" id="CYXP01000001">
    <property type="protein sequence ID" value="CUM76187.1"/>
    <property type="molecule type" value="Genomic_DNA"/>
</dbReference>
<feature type="region of interest" description="Disordered" evidence="11">
    <location>
        <begin position="631"/>
        <end position="652"/>
    </location>
</feature>
<evidence type="ECO:0000256" key="8">
    <source>
        <dbReference type="ARBA" id="ARBA00022989"/>
    </source>
</evidence>
<dbReference type="GO" id="GO:0009252">
    <property type="term" value="P:peptidoglycan biosynthetic process"/>
    <property type="evidence" value="ECO:0007669"/>
    <property type="project" value="UniProtKB-KW"/>
</dbReference>
<keyword evidence="4" id="KW-0808">Transferase</keyword>
<dbReference type="GO" id="GO:0016763">
    <property type="term" value="F:pentosyltransferase activity"/>
    <property type="evidence" value="ECO:0007669"/>
    <property type="project" value="InterPro"/>
</dbReference>
<feature type="transmembrane region" description="Helical" evidence="12">
    <location>
        <begin position="12"/>
        <end position="35"/>
    </location>
</feature>
<keyword evidence="1" id="KW-1003">Cell membrane</keyword>
<keyword evidence="9 12" id="KW-0472">Membrane</keyword>
<keyword evidence="6" id="KW-0133">Cell shape</keyword>
<keyword evidence="8 12" id="KW-1133">Transmembrane helix</keyword>
<accession>A0A173REG7</accession>
<keyword evidence="2" id="KW-0997">Cell inner membrane</keyword>
<keyword evidence="7" id="KW-0573">Peptidoglycan synthesis</keyword>
<evidence type="ECO:0000256" key="9">
    <source>
        <dbReference type="ARBA" id="ARBA00023136"/>
    </source>
</evidence>
<evidence type="ECO:0000256" key="12">
    <source>
        <dbReference type="SAM" id="Phobius"/>
    </source>
</evidence>
<evidence type="ECO:0000256" key="11">
    <source>
        <dbReference type="SAM" id="MobiDB-lite"/>
    </source>
</evidence>
<reference evidence="14 15" key="1">
    <citation type="submission" date="2015-09" db="EMBL/GenBank/DDBJ databases">
        <authorList>
            <consortium name="Pathogen Informatics"/>
        </authorList>
    </citation>
    <scope>NUCLEOTIDE SEQUENCE [LARGE SCALE GENOMIC DNA]</scope>
    <source>
        <strain evidence="14 15">2789STDY5608872</strain>
    </source>
</reference>
<dbReference type="GO" id="GO:0009274">
    <property type="term" value="C:peptidoglycan-based cell wall"/>
    <property type="evidence" value="ECO:0007669"/>
    <property type="project" value="InterPro"/>
</dbReference>
<sequence length="652" mass="74517">MNQSHKRSFIAVLIFIGFLLFMAFWGIDLILGAYAGHKLSKLAERHHLDIRYDKIRLMGLSTVRMEGLTVIPIDADTLIHADRLQAKLELGRLLLLTPSIESVQADNLHIHFIKKGERANFDFLYKPSNHPGEPVETAVDDKERDYARKAERSLSLLFNLLPGNALVHDLCVSYSNKGDELILEIPELNLANNQFSTHINSTENGVRSEWICEGSLSDKERLVKARLYADEHTKIPLPFLEYRWGASVRFDTLAFELKGPKIEEDIQSLLGSAYVSGLTIHQERISPDTVLLDKGSIHFRTNIGKNYIELDSVSDIRFNHLDFHPYLKIVKDTSWQITASVNKRDFPADQLFSSLPKGLFYNLEGLRTEGTLSYHFRLDLDFGQVDSLILESTLKAKDFQILAYGNTDLRKMNEPFEYTIYEQGEPVRSFEIGPANPSFRPFNAVSRYLPLAIMQSEDAGFFYHNGFIPSAIRESLIQDIKERRFARGGSTLSMQLVKNVFLSRNKTIARKLEEMLIVWLIESDHLTSKERMFEVYLNIAEWGPMIYGAAEASRYYFAKEPSQLNLAECIFMASIIPKPKQVRYCFDGLRLKPYYEDFYRVILDRLVDRGLISSEEAVGVTPESVEITGPAKEYLTATQSRSPRSSQPLDQK</sequence>
<dbReference type="SUPFAM" id="SSF53955">
    <property type="entry name" value="Lysozyme-like"/>
    <property type="match status" value="1"/>
</dbReference>
<dbReference type="GO" id="GO:0071555">
    <property type="term" value="P:cell wall organization"/>
    <property type="evidence" value="ECO:0007669"/>
    <property type="project" value="UniProtKB-KW"/>
</dbReference>
<dbReference type="InterPro" id="IPR001264">
    <property type="entry name" value="Glyco_trans_51"/>
</dbReference>
<evidence type="ECO:0000256" key="2">
    <source>
        <dbReference type="ARBA" id="ARBA00022519"/>
    </source>
</evidence>
<gene>
    <name evidence="14" type="primary">pbpD_2</name>
    <name evidence="14" type="ORF">ERS852429_00440</name>
</gene>